<evidence type="ECO:0000313" key="2">
    <source>
        <dbReference type="Proteomes" id="UP000078599"/>
    </source>
</evidence>
<protein>
    <submittedName>
        <fullName evidence="1">Uncharacterized protein</fullName>
    </submittedName>
</protein>
<dbReference type="RefSeq" id="WP_064971534.1">
    <property type="nucleotide sequence ID" value="NZ_DAIPFP010000007.1"/>
</dbReference>
<proteinExistence type="predicted"/>
<comment type="caution">
    <text evidence="1">The sequence shown here is derived from an EMBL/GenBank/DDBJ whole genome shotgun (WGS) entry which is preliminary data.</text>
</comment>
<evidence type="ECO:0000313" key="1">
    <source>
        <dbReference type="EMBL" id="CQR26442.1"/>
    </source>
</evidence>
<keyword evidence="2" id="KW-1185">Reference proteome</keyword>
<reference evidence="1 2" key="1">
    <citation type="submission" date="2015-03" db="EMBL/GenBank/DDBJ databases">
        <authorList>
            <person name="Regsiter A."/>
            <person name="william w."/>
        </authorList>
    </citation>
    <scope>NUCLEOTIDE SEQUENCE [LARGE SCALE GENOMIC DNA]</scope>
    <source>
        <strain evidence="1 2">CB1</strain>
    </source>
</reference>
<organism evidence="1 2">
    <name type="scientific">Thiomonas arsenitoxydans (strain DSM 22701 / CIP 110005 / 3As)</name>
    <dbReference type="NCBI Taxonomy" id="426114"/>
    <lineage>
        <taxon>Bacteria</taxon>
        <taxon>Pseudomonadati</taxon>
        <taxon>Pseudomonadota</taxon>
        <taxon>Betaproteobacteria</taxon>
        <taxon>Burkholderiales</taxon>
        <taxon>Thiomonas</taxon>
    </lineage>
</organism>
<accession>A0ABP1YWZ2</accession>
<dbReference type="EMBL" id="CTRI01000001">
    <property type="protein sequence ID" value="CQR26442.1"/>
    <property type="molecule type" value="Genomic_DNA"/>
</dbReference>
<gene>
    <name evidence="1" type="ORF">THICB1_10185</name>
</gene>
<dbReference type="Proteomes" id="UP000078599">
    <property type="component" value="Unassembled WGS sequence"/>
</dbReference>
<name>A0ABP1YWZ2_THIA3</name>
<sequence length="68" mass="7829">MSRLSQSDREALVREALGLDDRLVFCLAEWVGCDLSGVDWSMGLPWRIENQITGLLKEINQDLENRHE</sequence>